<gene>
    <name evidence="8" type="ORF">EXU32_08205</name>
</gene>
<keyword evidence="3" id="KW-1003">Cell membrane</keyword>
<dbReference type="PANTHER" id="PTHR30106:SF2">
    <property type="entry name" value="UPF0324 INNER MEMBRANE PROTEIN YEIH"/>
    <property type="match status" value="1"/>
</dbReference>
<name>A0A4P6MRT0_9MICO</name>
<feature type="transmembrane region" description="Helical" evidence="7">
    <location>
        <begin position="154"/>
        <end position="171"/>
    </location>
</feature>
<protein>
    <submittedName>
        <fullName evidence="8">Putative sulfate exporter family transporter</fullName>
    </submittedName>
</protein>
<comment type="subcellular location">
    <subcellularLocation>
        <location evidence="1">Cell membrane</location>
        <topology evidence="1">Multi-pass membrane protein</topology>
    </subcellularLocation>
</comment>
<feature type="transmembrane region" description="Helical" evidence="7">
    <location>
        <begin position="269"/>
        <end position="289"/>
    </location>
</feature>
<feature type="transmembrane region" description="Helical" evidence="7">
    <location>
        <begin position="333"/>
        <end position="355"/>
    </location>
</feature>
<feature type="transmembrane region" description="Helical" evidence="7">
    <location>
        <begin position="71"/>
        <end position="93"/>
    </location>
</feature>
<keyword evidence="4 7" id="KW-0812">Transmembrane</keyword>
<evidence type="ECO:0000256" key="6">
    <source>
        <dbReference type="ARBA" id="ARBA00023136"/>
    </source>
</evidence>
<keyword evidence="6 7" id="KW-0472">Membrane</keyword>
<evidence type="ECO:0000256" key="3">
    <source>
        <dbReference type="ARBA" id="ARBA00022475"/>
    </source>
</evidence>
<feature type="transmembrane region" description="Helical" evidence="7">
    <location>
        <begin position="183"/>
        <end position="207"/>
    </location>
</feature>
<feature type="transmembrane region" description="Helical" evidence="7">
    <location>
        <begin position="105"/>
        <end position="134"/>
    </location>
</feature>
<dbReference type="AlphaFoldDB" id="A0A4P6MRT0"/>
<sequence>MTCRWIGVYRNDPNPGTVDHVNTPTLPAQSTAATAPPRAGVVARVTPFVPPLAAAGVAMALAPVVPLLSPLLLALVVGAVVANSPLMGVRAVVDHGPATRLLLRLGVAALGLQLPFGDIVGIGPVGLVVIVTTVAVTFRTTLAVGRRLGLDEGFVVLLSAGFSICGAAAIAGVQDSVRAKEKFVALAVAMVTIFGSAMIVLVPWLAGVIGLTDHQAAIWAGASIHEVAQVAAAGSLIGAPAVALAMTVKLGRVALLAPISALLAKGAKGTTAPLVPWFIVAFAAAVAVRSTGLLPAPVLEGTNLATTLLLAAGMYGLGMGIRARDLWPLPVQALTLATVSTLVAGGTSLALVMTLA</sequence>
<evidence type="ECO:0000313" key="9">
    <source>
        <dbReference type="Proteomes" id="UP000290408"/>
    </source>
</evidence>
<comment type="similarity">
    <text evidence="2">Belongs to the UPF0324 family.</text>
</comment>
<dbReference type="KEGG" id="jli:EXU32_08205"/>
<evidence type="ECO:0000256" key="1">
    <source>
        <dbReference type="ARBA" id="ARBA00004651"/>
    </source>
</evidence>
<proteinExistence type="inferred from homology"/>
<evidence type="ECO:0000256" key="4">
    <source>
        <dbReference type="ARBA" id="ARBA00022692"/>
    </source>
</evidence>
<dbReference type="InterPro" id="IPR018383">
    <property type="entry name" value="UPF0324_pro"/>
</dbReference>
<keyword evidence="5 7" id="KW-1133">Transmembrane helix</keyword>
<evidence type="ECO:0000256" key="7">
    <source>
        <dbReference type="SAM" id="Phobius"/>
    </source>
</evidence>
<dbReference type="OrthoDB" id="9766798at2"/>
<dbReference type="EMBL" id="CP036164">
    <property type="protein sequence ID" value="QBF46234.1"/>
    <property type="molecule type" value="Genomic_DNA"/>
</dbReference>
<dbReference type="Pfam" id="PF03601">
    <property type="entry name" value="Cons_hypoth698"/>
    <property type="match status" value="1"/>
</dbReference>
<reference evidence="8 9" key="1">
    <citation type="submission" date="2019-02" db="EMBL/GenBank/DDBJ databases">
        <title>Genomic data mining of an Antarctic deep-sea actinobacterium, Janibacterlimosus P3-3-X1.</title>
        <authorList>
            <person name="Liao L."/>
            <person name="Chen B."/>
        </authorList>
    </citation>
    <scope>NUCLEOTIDE SEQUENCE [LARGE SCALE GENOMIC DNA]</scope>
    <source>
        <strain evidence="8 9">P3-3-X1</strain>
    </source>
</reference>
<dbReference type="PANTHER" id="PTHR30106">
    <property type="entry name" value="INNER MEMBRANE PROTEIN YEIH-RELATED"/>
    <property type="match status" value="1"/>
</dbReference>
<accession>A0A4P6MRT0</accession>
<dbReference type="STRING" id="1216970.GCA_001570985_02089"/>
<dbReference type="Proteomes" id="UP000290408">
    <property type="component" value="Chromosome"/>
</dbReference>
<dbReference type="GO" id="GO:0005886">
    <property type="term" value="C:plasma membrane"/>
    <property type="evidence" value="ECO:0007669"/>
    <property type="project" value="UniProtKB-SubCell"/>
</dbReference>
<evidence type="ECO:0000256" key="5">
    <source>
        <dbReference type="ARBA" id="ARBA00022989"/>
    </source>
</evidence>
<feature type="transmembrane region" description="Helical" evidence="7">
    <location>
        <begin position="227"/>
        <end position="248"/>
    </location>
</feature>
<evidence type="ECO:0000313" key="8">
    <source>
        <dbReference type="EMBL" id="QBF46234.1"/>
    </source>
</evidence>
<feature type="transmembrane region" description="Helical" evidence="7">
    <location>
        <begin position="301"/>
        <end position="321"/>
    </location>
</feature>
<evidence type="ECO:0000256" key="2">
    <source>
        <dbReference type="ARBA" id="ARBA00007977"/>
    </source>
</evidence>
<organism evidence="8 9">
    <name type="scientific">Janibacter limosus</name>
    <dbReference type="NCBI Taxonomy" id="53458"/>
    <lineage>
        <taxon>Bacteria</taxon>
        <taxon>Bacillati</taxon>
        <taxon>Actinomycetota</taxon>
        <taxon>Actinomycetes</taxon>
        <taxon>Micrococcales</taxon>
        <taxon>Intrasporangiaceae</taxon>
        <taxon>Janibacter</taxon>
    </lineage>
</organism>
<keyword evidence="9" id="KW-1185">Reference proteome</keyword>